<evidence type="ECO:0000256" key="3">
    <source>
        <dbReference type="ARBA" id="ARBA00023002"/>
    </source>
</evidence>
<accession>A0A6G1GSY5</accession>
<sequence>MYYSSLISACLVAGASLVSALPSRRQQHYSRSPENCTNTPDSRQCWDNGFDVSCNTDDQWPTTGNTVKYHLELTNQVMAPDGVSKPMMVVNGQYPGPLIEANWGDYIQVTVQNSLQGNGTSMHWHGLRQLNSNEQDGTNGVTECPIPPGQSKTYFFQATAYGPSWYHSHHSVQYSDGLSGPILIHGPTTANYDVDVGVLPLTDWFYMPAFEQLPIVSHAAGPPTADTMLINGSMVSNNGGKYSKTTLIPGKKNLLHLANTGINSYIHVALDNHPFTIVAADFVPIEPKQVDSIVLAAGQRYSVIIDANQAMGNYWLRVSNGFDSTQCDGPNAMARTPNGDADKVRAIFSYEGAPEGEPTSSGSVPSGCYDEVVVPYVKTTVLGNSVPHNIQLGFNRSSADGNLVKWLIDGTPMKTDWKRPTLQSVYGGHVGNFSQKTHVYEINTAPNDWTYWVINSDANTPPLPHPIHLHGHDFWVLSAAGGAFSGDVSSLQLDNPIRRDTATLPAHGHLVLAFKADNPGAWLMHCHIPFHVSGGLGLQFLERKADIPGAIGGIGVLNQECASWNVYADAVNYPELDSGE</sequence>
<protein>
    <submittedName>
        <fullName evidence="9">Multicopper oxidase</fullName>
    </submittedName>
</protein>
<evidence type="ECO:0000313" key="10">
    <source>
        <dbReference type="Proteomes" id="UP000800041"/>
    </source>
</evidence>
<dbReference type="PROSITE" id="PS00079">
    <property type="entry name" value="MULTICOPPER_OXIDASE1"/>
    <property type="match status" value="1"/>
</dbReference>
<keyword evidence="10" id="KW-1185">Reference proteome</keyword>
<feature type="chain" id="PRO_5026324796" evidence="5">
    <location>
        <begin position="21"/>
        <end position="580"/>
    </location>
</feature>
<dbReference type="InterPro" id="IPR011706">
    <property type="entry name" value="Cu-oxidase_C"/>
</dbReference>
<keyword evidence="5" id="KW-0732">Signal</keyword>
<dbReference type="Pfam" id="PF07731">
    <property type="entry name" value="Cu-oxidase_2"/>
    <property type="match status" value="1"/>
</dbReference>
<organism evidence="9 10">
    <name type="scientific">Aulographum hederae CBS 113979</name>
    <dbReference type="NCBI Taxonomy" id="1176131"/>
    <lineage>
        <taxon>Eukaryota</taxon>
        <taxon>Fungi</taxon>
        <taxon>Dikarya</taxon>
        <taxon>Ascomycota</taxon>
        <taxon>Pezizomycotina</taxon>
        <taxon>Dothideomycetes</taxon>
        <taxon>Pleosporomycetidae</taxon>
        <taxon>Aulographales</taxon>
        <taxon>Aulographaceae</taxon>
    </lineage>
</organism>
<dbReference type="InterPro" id="IPR045087">
    <property type="entry name" value="Cu-oxidase_fam"/>
</dbReference>
<keyword evidence="2" id="KW-0479">Metal-binding</keyword>
<feature type="domain" description="Plastocyanin-like" evidence="8">
    <location>
        <begin position="76"/>
        <end position="187"/>
    </location>
</feature>
<dbReference type="Proteomes" id="UP000800041">
    <property type="component" value="Unassembled WGS sequence"/>
</dbReference>
<gene>
    <name evidence="9" type="ORF">K402DRAFT_337583</name>
</gene>
<name>A0A6G1GSY5_9PEZI</name>
<dbReference type="Pfam" id="PF00394">
    <property type="entry name" value="Cu-oxidase"/>
    <property type="match status" value="1"/>
</dbReference>
<dbReference type="FunFam" id="2.60.40.420:FF:000045">
    <property type="entry name" value="Laccase 2"/>
    <property type="match status" value="1"/>
</dbReference>
<dbReference type="PANTHER" id="PTHR11709">
    <property type="entry name" value="MULTI-COPPER OXIDASE"/>
    <property type="match status" value="1"/>
</dbReference>
<keyword evidence="3" id="KW-0560">Oxidoreductase</keyword>
<dbReference type="OrthoDB" id="2121828at2759"/>
<evidence type="ECO:0000259" key="7">
    <source>
        <dbReference type="Pfam" id="PF07731"/>
    </source>
</evidence>
<dbReference type="FunFam" id="2.60.40.420:FF:000021">
    <property type="entry name" value="Extracellular dihydrogeodin oxidase/laccase"/>
    <property type="match status" value="1"/>
</dbReference>
<evidence type="ECO:0000256" key="1">
    <source>
        <dbReference type="ARBA" id="ARBA00010609"/>
    </source>
</evidence>
<dbReference type="CDD" id="cd13854">
    <property type="entry name" value="CuRO_1_MaLCC_like"/>
    <property type="match status" value="1"/>
</dbReference>
<evidence type="ECO:0000256" key="4">
    <source>
        <dbReference type="ARBA" id="ARBA00023008"/>
    </source>
</evidence>
<proteinExistence type="inferred from homology"/>
<dbReference type="GO" id="GO:0005507">
    <property type="term" value="F:copper ion binding"/>
    <property type="evidence" value="ECO:0007669"/>
    <property type="project" value="InterPro"/>
</dbReference>
<keyword evidence="4" id="KW-0186">Copper</keyword>
<evidence type="ECO:0000259" key="8">
    <source>
        <dbReference type="Pfam" id="PF07732"/>
    </source>
</evidence>
<dbReference type="Pfam" id="PF07732">
    <property type="entry name" value="Cu-oxidase_3"/>
    <property type="match status" value="1"/>
</dbReference>
<dbReference type="AlphaFoldDB" id="A0A6G1GSY5"/>
<dbReference type="InterPro" id="IPR033138">
    <property type="entry name" value="Cu_oxidase_CS"/>
</dbReference>
<evidence type="ECO:0000256" key="5">
    <source>
        <dbReference type="SAM" id="SignalP"/>
    </source>
</evidence>
<dbReference type="InterPro" id="IPR002355">
    <property type="entry name" value="Cu_oxidase_Cu_BS"/>
</dbReference>
<dbReference type="GO" id="GO:0016491">
    <property type="term" value="F:oxidoreductase activity"/>
    <property type="evidence" value="ECO:0007669"/>
    <property type="project" value="UniProtKB-KW"/>
</dbReference>
<evidence type="ECO:0000256" key="2">
    <source>
        <dbReference type="ARBA" id="ARBA00022723"/>
    </source>
</evidence>
<dbReference type="InterPro" id="IPR001117">
    <property type="entry name" value="Cu-oxidase_2nd"/>
</dbReference>
<dbReference type="PANTHER" id="PTHR11709:SF71">
    <property type="entry name" value="OXIDOREDUCTASE TPCJ"/>
    <property type="match status" value="1"/>
</dbReference>
<dbReference type="EMBL" id="ML977172">
    <property type="protein sequence ID" value="KAF1983858.1"/>
    <property type="molecule type" value="Genomic_DNA"/>
</dbReference>
<dbReference type="InterPro" id="IPR011707">
    <property type="entry name" value="Cu-oxidase-like_N"/>
</dbReference>
<dbReference type="InterPro" id="IPR008972">
    <property type="entry name" value="Cupredoxin"/>
</dbReference>
<feature type="signal peptide" evidence="5">
    <location>
        <begin position="1"/>
        <end position="20"/>
    </location>
</feature>
<feature type="domain" description="Plastocyanin-like" evidence="6">
    <location>
        <begin position="198"/>
        <end position="324"/>
    </location>
</feature>
<comment type="similarity">
    <text evidence="1">Belongs to the multicopper oxidase family.</text>
</comment>
<feature type="domain" description="Plastocyanin-like" evidence="7">
    <location>
        <begin position="416"/>
        <end position="545"/>
    </location>
</feature>
<reference evidence="9" key="1">
    <citation type="journal article" date="2020" name="Stud. Mycol.">
        <title>101 Dothideomycetes genomes: a test case for predicting lifestyles and emergence of pathogens.</title>
        <authorList>
            <person name="Haridas S."/>
            <person name="Albert R."/>
            <person name="Binder M."/>
            <person name="Bloem J."/>
            <person name="Labutti K."/>
            <person name="Salamov A."/>
            <person name="Andreopoulos B."/>
            <person name="Baker S."/>
            <person name="Barry K."/>
            <person name="Bills G."/>
            <person name="Bluhm B."/>
            <person name="Cannon C."/>
            <person name="Castanera R."/>
            <person name="Culley D."/>
            <person name="Daum C."/>
            <person name="Ezra D."/>
            <person name="Gonzalez J."/>
            <person name="Henrissat B."/>
            <person name="Kuo A."/>
            <person name="Liang C."/>
            <person name="Lipzen A."/>
            <person name="Lutzoni F."/>
            <person name="Magnuson J."/>
            <person name="Mondo S."/>
            <person name="Nolan M."/>
            <person name="Ohm R."/>
            <person name="Pangilinan J."/>
            <person name="Park H.-J."/>
            <person name="Ramirez L."/>
            <person name="Alfaro M."/>
            <person name="Sun H."/>
            <person name="Tritt A."/>
            <person name="Yoshinaga Y."/>
            <person name="Zwiers L.-H."/>
            <person name="Turgeon B."/>
            <person name="Goodwin S."/>
            <person name="Spatafora J."/>
            <person name="Crous P."/>
            <person name="Grigoriev I."/>
        </authorList>
    </citation>
    <scope>NUCLEOTIDE SEQUENCE</scope>
    <source>
        <strain evidence="9">CBS 113979</strain>
    </source>
</reference>
<evidence type="ECO:0000313" key="9">
    <source>
        <dbReference type="EMBL" id="KAF1983858.1"/>
    </source>
</evidence>
<dbReference type="SUPFAM" id="SSF49503">
    <property type="entry name" value="Cupredoxins"/>
    <property type="match status" value="3"/>
</dbReference>
<evidence type="ECO:0000259" key="6">
    <source>
        <dbReference type="Pfam" id="PF00394"/>
    </source>
</evidence>
<dbReference type="Gene3D" id="2.60.40.420">
    <property type="entry name" value="Cupredoxins - blue copper proteins"/>
    <property type="match status" value="3"/>
</dbReference>
<dbReference type="CDD" id="cd13901">
    <property type="entry name" value="CuRO_3_MaLCC_like"/>
    <property type="match status" value="1"/>
</dbReference>
<dbReference type="PROSITE" id="PS00080">
    <property type="entry name" value="MULTICOPPER_OXIDASE2"/>
    <property type="match status" value="1"/>
</dbReference>